<comment type="caution">
    <text evidence="1">The sequence shown here is derived from an EMBL/GenBank/DDBJ whole genome shotgun (WGS) entry which is preliminary data.</text>
</comment>
<evidence type="ECO:0000313" key="2">
    <source>
        <dbReference type="Proteomes" id="UP000239549"/>
    </source>
</evidence>
<dbReference type="EMBL" id="BFAV01000141">
    <property type="protein sequence ID" value="GBF34555.1"/>
    <property type="molecule type" value="Genomic_DNA"/>
</dbReference>
<proteinExistence type="predicted"/>
<reference evidence="2" key="1">
    <citation type="submission" date="2018-02" db="EMBL/GenBank/DDBJ databases">
        <title>Genome sequence of Desulfocucumis palustris strain NAW-5.</title>
        <authorList>
            <person name="Watanabe M."/>
            <person name="Kojima H."/>
            <person name="Fukui M."/>
        </authorList>
    </citation>
    <scope>NUCLEOTIDE SEQUENCE [LARGE SCALE GENOMIC DNA]</scope>
    <source>
        <strain evidence="2">NAW-5</strain>
    </source>
</reference>
<evidence type="ECO:0000313" key="1">
    <source>
        <dbReference type="EMBL" id="GBF34555.1"/>
    </source>
</evidence>
<name>A0A2L2XE96_9FIRM</name>
<keyword evidence="2" id="KW-1185">Reference proteome</keyword>
<sequence length="42" mass="5196">MFRNNLFHLFYHRYRKAVKLINSTEIERHSPGNRQPPVEQRD</sequence>
<dbReference type="Proteomes" id="UP000239549">
    <property type="component" value="Unassembled WGS sequence"/>
</dbReference>
<dbReference type="AlphaFoldDB" id="A0A2L2XE96"/>
<gene>
    <name evidence="1" type="ORF">DCCM_3674</name>
</gene>
<protein>
    <submittedName>
        <fullName evidence="1">Uncharacterized protein</fullName>
    </submittedName>
</protein>
<accession>A0A2L2XE96</accession>
<organism evidence="1 2">
    <name type="scientific">Desulfocucumis palustris</name>
    <dbReference type="NCBI Taxonomy" id="1898651"/>
    <lineage>
        <taxon>Bacteria</taxon>
        <taxon>Bacillati</taxon>
        <taxon>Bacillota</taxon>
        <taxon>Clostridia</taxon>
        <taxon>Eubacteriales</taxon>
        <taxon>Desulfocucumaceae</taxon>
        <taxon>Desulfocucumis</taxon>
    </lineage>
</organism>